<accession>A0A919G5Q2</accession>
<reference evidence="2" key="1">
    <citation type="journal article" date="2014" name="Int. J. Syst. Evol. Microbiol.">
        <title>Complete genome sequence of Corynebacterium casei LMG S-19264T (=DSM 44701T), isolated from a smear-ripened cheese.</title>
        <authorList>
            <consortium name="US DOE Joint Genome Institute (JGI-PGF)"/>
            <person name="Walter F."/>
            <person name="Albersmeier A."/>
            <person name="Kalinowski J."/>
            <person name="Ruckert C."/>
        </authorList>
    </citation>
    <scope>NUCLEOTIDE SEQUENCE</scope>
    <source>
        <strain evidence="2">JCM 5069</strain>
    </source>
</reference>
<dbReference type="SUPFAM" id="SSF51735">
    <property type="entry name" value="NAD(P)-binding Rossmann-fold domains"/>
    <property type="match status" value="1"/>
</dbReference>
<dbReference type="EMBL" id="BNCD01000006">
    <property type="protein sequence ID" value="GHH77790.1"/>
    <property type="molecule type" value="Genomic_DNA"/>
</dbReference>
<dbReference type="InterPro" id="IPR008030">
    <property type="entry name" value="NmrA-like"/>
</dbReference>
<gene>
    <name evidence="2" type="ORF">GCM10018793_26730</name>
</gene>
<reference evidence="2" key="2">
    <citation type="submission" date="2020-09" db="EMBL/GenBank/DDBJ databases">
        <authorList>
            <person name="Sun Q."/>
            <person name="Ohkuma M."/>
        </authorList>
    </citation>
    <scope>NUCLEOTIDE SEQUENCE</scope>
    <source>
        <strain evidence="2">JCM 5069</strain>
    </source>
</reference>
<feature type="domain" description="NmrA-like" evidence="1">
    <location>
        <begin position="11"/>
        <end position="254"/>
    </location>
</feature>
<evidence type="ECO:0000313" key="3">
    <source>
        <dbReference type="Proteomes" id="UP000603708"/>
    </source>
</evidence>
<dbReference type="Gene3D" id="3.90.25.10">
    <property type="entry name" value="UDP-galactose 4-epimerase, domain 1"/>
    <property type="match status" value="1"/>
</dbReference>
<comment type="caution">
    <text evidence="2">The sequence shown here is derived from an EMBL/GenBank/DDBJ whole genome shotgun (WGS) entry which is preliminary data.</text>
</comment>
<dbReference type="InterPro" id="IPR036291">
    <property type="entry name" value="NAD(P)-bd_dom_sf"/>
</dbReference>
<dbReference type="AlphaFoldDB" id="A0A919G5Q2"/>
<name>A0A919G5Q2_9ACTN</name>
<proteinExistence type="predicted"/>
<dbReference type="RefSeq" id="WP_189931453.1">
    <property type="nucleotide sequence ID" value="NZ_BNCD01000006.1"/>
</dbReference>
<keyword evidence="3" id="KW-1185">Reference proteome</keyword>
<sequence length="289" mass="30236">MTSGSARPTYVIHGVNGAQGAPVVAALAAAGKSVTALTRNPNAVVRGAQRVLAADYSSAADLTDAYRGAEGVFVHLPAMAAKEDRETFAHNILTAVRQARPDRIVFSTSGFPIDPAIGGAFATLATGLADSGVSHAVIAPELYFENLLMPFIIDSARERGVLPYPIRPDFPVSWASHLDIADVAAALLDRTDVTGVVSVGQYPAVTGPELAEAFSTRLGRKVVFTSITPEEFRASLAPLFGEQAAAQIANNYEAMSALPGRSIAPETSAQKLLGVTPRTPSQWLADIGI</sequence>
<dbReference type="PANTHER" id="PTHR43162">
    <property type="match status" value="1"/>
</dbReference>
<organism evidence="2 3">
    <name type="scientific">Streptomyces sulfonofaciens</name>
    <dbReference type="NCBI Taxonomy" id="68272"/>
    <lineage>
        <taxon>Bacteria</taxon>
        <taxon>Bacillati</taxon>
        <taxon>Actinomycetota</taxon>
        <taxon>Actinomycetes</taxon>
        <taxon>Kitasatosporales</taxon>
        <taxon>Streptomycetaceae</taxon>
        <taxon>Streptomyces</taxon>
    </lineage>
</organism>
<dbReference type="Proteomes" id="UP000603708">
    <property type="component" value="Unassembled WGS sequence"/>
</dbReference>
<dbReference type="Gene3D" id="3.40.50.720">
    <property type="entry name" value="NAD(P)-binding Rossmann-like Domain"/>
    <property type="match status" value="1"/>
</dbReference>
<dbReference type="Pfam" id="PF05368">
    <property type="entry name" value="NmrA"/>
    <property type="match status" value="1"/>
</dbReference>
<dbReference type="PANTHER" id="PTHR43162:SF1">
    <property type="entry name" value="PRESTALK A DIFFERENTIATION PROTEIN A"/>
    <property type="match status" value="1"/>
</dbReference>
<evidence type="ECO:0000259" key="1">
    <source>
        <dbReference type="Pfam" id="PF05368"/>
    </source>
</evidence>
<protein>
    <submittedName>
        <fullName evidence="2">Hydroxylase</fullName>
    </submittedName>
</protein>
<dbReference type="InterPro" id="IPR051604">
    <property type="entry name" value="Ergot_Alk_Oxidoreductase"/>
</dbReference>
<evidence type="ECO:0000313" key="2">
    <source>
        <dbReference type="EMBL" id="GHH77790.1"/>
    </source>
</evidence>